<evidence type="ECO:0000313" key="8">
    <source>
        <dbReference type="EMBL" id="EEC73080.1"/>
    </source>
</evidence>
<protein>
    <recommendedName>
        <fullName evidence="10">Diaminopimelate decarboxylase</fullName>
    </recommendedName>
</protein>
<name>B8AH36_ORYSI</name>
<sequence length="229" mass="25217">MEVENEGNSTHSRTQVDIFRDAAGLMVNYVDEIRAQGFELEYLNIGGGLGIDYHHTDAVLPTPMDLINTVRELVLSRDLTLIIEPGRSLIANTCCFVNRVTGVKSNGTKNFIVVDGSMAELIRPSLYGAYQHIELVSPSPDAEVATFDIVGPVCESADFLGKDRELPTPDKGAGLVVHDAGAYCMSMASTYNLKLRPPEYWVEDDGSIAKIRRGESFDDYMKFFDNLSA</sequence>
<dbReference type="EMBL" id="CM000127">
    <property type="protein sequence ID" value="EEC73080.1"/>
    <property type="molecule type" value="Genomic_DNA"/>
</dbReference>
<dbReference type="InterPro" id="IPR022657">
    <property type="entry name" value="De-COase2_CS"/>
</dbReference>
<dbReference type="FunFam" id="2.40.37.10:FF:000003">
    <property type="entry name" value="Diaminopimelate decarboxylase"/>
    <property type="match status" value="1"/>
</dbReference>
<dbReference type="SUPFAM" id="SSF50621">
    <property type="entry name" value="Alanine racemase C-terminal domain-like"/>
    <property type="match status" value="1"/>
</dbReference>
<dbReference type="Proteomes" id="UP000007015">
    <property type="component" value="Chromosome 2"/>
</dbReference>
<feature type="domain" description="Orn/DAP/Arg decarboxylase 2 C-terminal" evidence="6">
    <location>
        <begin position="92"/>
        <end position="181"/>
    </location>
</feature>
<gene>
    <name evidence="8" type="ORF">OsI_07045</name>
</gene>
<dbReference type="InterPro" id="IPR022643">
    <property type="entry name" value="De-COase2_C"/>
</dbReference>
<evidence type="ECO:0000256" key="4">
    <source>
        <dbReference type="ARBA" id="ARBA00023239"/>
    </source>
</evidence>
<proteinExistence type="inferred from homology"/>
<evidence type="ECO:0008006" key="10">
    <source>
        <dbReference type="Google" id="ProtNLM"/>
    </source>
</evidence>
<dbReference type="GO" id="GO:0009089">
    <property type="term" value="P:lysine biosynthetic process via diaminopimelate"/>
    <property type="evidence" value="ECO:0007669"/>
    <property type="project" value="InterPro"/>
</dbReference>
<evidence type="ECO:0000256" key="5">
    <source>
        <dbReference type="RuleBase" id="RU003737"/>
    </source>
</evidence>
<dbReference type="AlphaFoldDB" id="B8AH36"/>
<dbReference type="PROSITE" id="PS00879">
    <property type="entry name" value="ODR_DC_2_2"/>
    <property type="match status" value="1"/>
</dbReference>
<dbReference type="InterPro" id="IPR029066">
    <property type="entry name" value="PLP-binding_barrel"/>
</dbReference>
<accession>B8AH36</accession>
<reference evidence="8 9" key="1">
    <citation type="journal article" date="2005" name="PLoS Biol.">
        <title>The genomes of Oryza sativa: a history of duplications.</title>
        <authorList>
            <person name="Yu J."/>
            <person name="Wang J."/>
            <person name="Lin W."/>
            <person name="Li S."/>
            <person name="Li H."/>
            <person name="Zhou J."/>
            <person name="Ni P."/>
            <person name="Dong W."/>
            <person name="Hu S."/>
            <person name="Zeng C."/>
            <person name="Zhang J."/>
            <person name="Zhang Y."/>
            <person name="Li R."/>
            <person name="Xu Z."/>
            <person name="Li S."/>
            <person name="Li X."/>
            <person name="Zheng H."/>
            <person name="Cong L."/>
            <person name="Lin L."/>
            <person name="Yin J."/>
            <person name="Geng J."/>
            <person name="Li G."/>
            <person name="Shi J."/>
            <person name="Liu J."/>
            <person name="Lv H."/>
            <person name="Li J."/>
            <person name="Wang J."/>
            <person name="Deng Y."/>
            <person name="Ran L."/>
            <person name="Shi X."/>
            <person name="Wang X."/>
            <person name="Wu Q."/>
            <person name="Li C."/>
            <person name="Ren X."/>
            <person name="Wang J."/>
            <person name="Wang X."/>
            <person name="Li D."/>
            <person name="Liu D."/>
            <person name="Zhang X."/>
            <person name="Ji Z."/>
            <person name="Zhao W."/>
            <person name="Sun Y."/>
            <person name="Zhang Z."/>
            <person name="Bao J."/>
            <person name="Han Y."/>
            <person name="Dong L."/>
            <person name="Ji J."/>
            <person name="Chen P."/>
            <person name="Wu S."/>
            <person name="Liu J."/>
            <person name="Xiao Y."/>
            <person name="Bu D."/>
            <person name="Tan J."/>
            <person name="Yang L."/>
            <person name="Ye C."/>
            <person name="Zhang J."/>
            <person name="Xu J."/>
            <person name="Zhou Y."/>
            <person name="Yu Y."/>
            <person name="Zhang B."/>
            <person name="Zhuang S."/>
            <person name="Wei H."/>
            <person name="Liu B."/>
            <person name="Lei M."/>
            <person name="Yu H."/>
            <person name="Li Y."/>
            <person name="Xu H."/>
            <person name="Wei S."/>
            <person name="He X."/>
            <person name="Fang L."/>
            <person name="Zhang Z."/>
            <person name="Zhang Y."/>
            <person name="Huang X."/>
            <person name="Su Z."/>
            <person name="Tong W."/>
            <person name="Li J."/>
            <person name="Tong Z."/>
            <person name="Li S."/>
            <person name="Ye J."/>
            <person name="Wang L."/>
            <person name="Fang L."/>
            <person name="Lei T."/>
            <person name="Chen C."/>
            <person name="Chen H."/>
            <person name="Xu Z."/>
            <person name="Li H."/>
            <person name="Huang H."/>
            <person name="Zhang F."/>
            <person name="Xu H."/>
            <person name="Li N."/>
            <person name="Zhao C."/>
            <person name="Li S."/>
            <person name="Dong L."/>
            <person name="Huang Y."/>
            <person name="Li L."/>
            <person name="Xi Y."/>
            <person name="Qi Q."/>
            <person name="Li W."/>
            <person name="Zhang B."/>
            <person name="Hu W."/>
            <person name="Zhang Y."/>
            <person name="Tian X."/>
            <person name="Jiao Y."/>
            <person name="Liang X."/>
            <person name="Jin J."/>
            <person name="Gao L."/>
            <person name="Zheng W."/>
            <person name="Hao B."/>
            <person name="Liu S."/>
            <person name="Wang W."/>
            <person name="Yuan L."/>
            <person name="Cao M."/>
            <person name="McDermott J."/>
            <person name="Samudrala R."/>
            <person name="Wang J."/>
            <person name="Wong G.K."/>
            <person name="Yang H."/>
        </authorList>
    </citation>
    <scope>NUCLEOTIDE SEQUENCE [LARGE SCALE GENOMIC DNA]</scope>
    <source>
        <strain evidence="9">cv. 93-11</strain>
    </source>
</reference>
<feature type="domain" description="Orn/DAP/Arg decarboxylase 2 N-terminal" evidence="7">
    <location>
        <begin position="15"/>
        <end position="91"/>
    </location>
</feature>
<evidence type="ECO:0000313" key="9">
    <source>
        <dbReference type="Proteomes" id="UP000007015"/>
    </source>
</evidence>
<evidence type="ECO:0000256" key="3">
    <source>
        <dbReference type="ARBA" id="ARBA00022898"/>
    </source>
</evidence>
<dbReference type="InterPro" id="IPR002986">
    <property type="entry name" value="DAP_deCOOHase_LysA"/>
</dbReference>
<organism evidence="8 9">
    <name type="scientific">Oryza sativa subsp. indica</name>
    <name type="common">Rice</name>
    <dbReference type="NCBI Taxonomy" id="39946"/>
    <lineage>
        <taxon>Eukaryota</taxon>
        <taxon>Viridiplantae</taxon>
        <taxon>Streptophyta</taxon>
        <taxon>Embryophyta</taxon>
        <taxon>Tracheophyta</taxon>
        <taxon>Spermatophyta</taxon>
        <taxon>Magnoliopsida</taxon>
        <taxon>Liliopsida</taxon>
        <taxon>Poales</taxon>
        <taxon>Poaceae</taxon>
        <taxon>BOP clade</taxon>
        <taxon>Oryzoideae</taxon>
        <taxon>Oryzeae</taxon>
        <taxon>Oryzinae</taxon>
        <taxon>Oryza</taxon>
        <taxon>Oryza sativa</taxon>
    </lineage>
</organism>
<dbReference type="PRINTS" id="PR01181">
    <property type="entry name" value="DAPDCRBXLASE"/>
</dbReference>
<dbReference type="SUPFAM" id="SSF51419">
    <property type="entry name" value="PLP-binding barrel"/>
    <property type="match status" value="1"/>
</dbReference>
<evidence type="ECO:0000256" key="1">
    <source>
        <dbReference type="ARBA" id="ARBA00001933"/>
    </source>
</evidence>
<evidence type="ECO:0000259" key="7">
    <source>
        <dbReference type="Pfam" id="PF02784"/>
    </source>
</evidence>
<keyword evidence="2" id="KW-0210">Decarboxylase</keyword>
<dbReference type="InterPro" id="IPR000183">
    <property type="entry name" value="Orn/DAP/Arg_de-COase"/>
</dbReference>
<dbReference type="InterPro" id="IPR022644">
    <property type="entry name" value="De-COase2_N"/>
</dbReference>
<keyword evidence="4" id="KW-0456">Lyase</keyword>
<dbReference type="HOGENOM" id="CLU_1211495_0_0_1"/>
<evidence type="ECO:0000259" key="6">
    <source>
        <dbReference type="Pfam" id="PF00278"/>
    </source>
</evidence>
<comment type="similarity">
    <text evidence="5">Belongs to the Orn/Lys/Arg decarboxylase class-II family.</text>
</comment>
<comment type="cofactor">
    <cofactor evidence="1">
        <name>pyridoxal 5'-phosphate</name>
        <dbReference type="ChEBI" id="CHEBI:597326"/>
    </cofactor>
</comment>
<dbReference type="GO" id="GO:0008836">
    <property type="term" value="F:diaminopimelate decarboxylase activity"/>
    <property type="evidence" value="ECO:0007669"/>
    <property type="project" value="InterPro"/>
</dbReference>
<dbReference type="OMA" id="CMSMASC"/>
<dbReference type="STRING" id="39946.B8AH36"/>
<dbReference type="Gene3D" id="3.20.20.10">
    <property type="entry name" value="Alanine racemase"/>
    <property type="match status" value="1"/>
</dbReference>
<keyword evidence="3" id="KW-0663">Pyridoxal phosphate</keyword>
<dbReference type="InterPro" id="IPR009006">
    <property type="entry name" value="Ala_racemase/Decarboxylase_C"/>
</dbReference>
<dbReference type="Pfam" id="PF00278">
    <property type="entry name" value="Orn_DAP_Arg_deC"/>
    <property type="match status" value="1"/>
</dbReference>
<dbReference type="GO" id="GO:0009507">
    <property type="term" value="C:chloroplast"/>
    <property type="evidence" value="ECO:0007669"/>
    <property type="project" value="TreeGrafter"/>
</dbReference>
<dbReference type="Gene3D" id="2.40.37.10">
    <property type="entry name" value="Lyase, Ornithine Decarboxylase, Chain A, domain 1"/>
    <property type="match status" value="1"/>
</dbReference>
<dbReference type="PANTHER" id="PTHR43727">
    <property type="entry name" value="DIAMINOPIMELATE DECARBOXYLASE"/>
    <property type="match status" value="1"/>
</dbReference>
<dbReference type="PANTHER" id="PTHR43727:SF2">
    <property type="entry name" value="GROUP IV DECARBOXYLASE"/>
    <property type="match status" value="1"/>
</dbReference>
<evidence type="ECO:0000256" key="2">
    <source>
        <dbReference type="ARBA" id="ARBA00022793"/>
    </source>
</evidence>
<dbReference type="PRINTS" id="PR01179">
    <property type="entry name" value="ODADCRBXLASE"/>
</dbReference>
<dbReference type="Pfam" id="PF02784">
    <property type="entry name" value="Orn_Arg_deC_N"/>
    <property type="match status" value="1"/>
</dbReference>
<keyword evidence="9" id="KW-1185">Reference proteome</keyword>
<dbReference type="Gramene" id="BGIOSGA006555-TA">
    <property type="protein sequence ID" value="BGIOSGA006555-PA"/>
    <property type="gene ID" value="BGIOSGA006555"/>
</dbReference>